<reference evidence="2" key="1">
    <citation type="journal article" date="2015" name="Nature">
        <title>Complex archaea that bridge the gap between prokaryotes and eukaryotes.</title>
        <authorList>
            <person name="Spang A."/>
            <person name="Saw J.H."/>
            <person name="Jorgensen S.L."/>
            <person name="Zaremba-Niedzwiedzka K."/>
            <person name="Martijn J."/>
            <person name="Lind A.E."/>
            <person name="van Eijk R."/>
            <person name="Schleper C."/>
            <person name="Guy L."/>
            <person name="Ettema T.J."/>
        </authorList>
    </citation>
    <scope>NUCLEOTIDE SEQUENCE</scope>
</reference>
<sequence length="79" mass="8664">MSSPITDEQISALDPDSMTPEQRIAFINDARMRRAVGETLTDSHLKFAVRCMRSERKVSAAAAGAKRKAPVTPTSLDLF</sequence>
<proteinExistence type="predicted"/>
<organism evidence="2">
    <name type="scientific">marine sediment metagenome</name>
    <dbReference type="NCBI Taxonomy" id="412755"/>
    <lineage>
        <taxon>unclassified sequences</taxon>
        <taxon>metagenomes</taxon>
        <taxon>ecological metagenomes</taxon>
    </lineage>
</organism>
<protein>
    <submittedName>
        <fullName evidence="2">Uncharacterized protein</fullName>
    </submittedName>
</protein>
<accession>A0A0F9MLH9</accession>
<evidence type="ECO:0000256" key="1">
    <source>
        <dbReference type="SAM" id="MobiDB-lite"/>
    </source>
</evidence>
<gene>
    <name evidence="2" type="ORF">LCGC14_1367470</name>
</gene>
<evidence type="ECO:0000313" key="2">
    <source>
        <dbReference type="EMBL" id="KKM77695.1"/>
    </source>
</evidence>
<feature type="region of interest" description="Disordered" evidence="1">
    <location>
        <begin position="59"/>
        <end position="79"/>
    </location>
</feature>
<dbReference type="EMBL" id="LAZR01008605">
    <property type="protein sequence ID" value="KKM77695.1"/>
    <property type="molecule type" value="Genomic_DNA"/>
</dbReference>
<comment type="caution">
    <text evidence="2">The sequence shown here is derived from an EMBL/GenBank/DDBJ whole genome shotgun (WGS) entry which is preliminary data.</text>
</comment>
<name>A0A0F9MLH9_9ZZZZ</name>
<dbReference type="AlphaFoldDB" id="A0A0F9MLH9"/>